<comment type="caution">
    <text evidence="2">The sequence shown here is derived from an EMBL/GenBank/DDBJ whole genome shotgun (WGS) entry which is preliminary data.</text>
</comment>
<dbReference type="CDD" id="cd09755">
    <property type="entry name" value="Cas2_I-E"/>
    <property type="match status" value="1"/>
</dbReference>
<evidence type="ECO:0000313" key="2">
    <source>
        <dbReference type="EMBL" id="MDT0547684.1"/>
    </source>
</evidence>
<dbReference type="Proteomes" id="UP001180754">
    <property type="component" value="Unassembled WGS sequence"/>
</dbReference>
<feature type="region of interest" description="Disordered" evidence="1">
    <location>
        <begin position="95"/>
        <end position="119"/>
    </location>
</feature>
<name>A0ABU2XP30_9ACTN</name>
<sequence>MASMVVLATTAVPDHLRGALSRWTIEVTPGIFVGTVSARVRDELWNAAAQVVGDGAAVLIHPAANEQGFSQRTAGTRRRTPMDFDGLTLVRFTAQQRRIPPAPHAQAGEGMTKSQSAKG</sequence>
<dbReference type="NCBIfam" id="TIGR01873">
    <property type="entry name" value="cas_CT1978"/>
    <property type="match status" value="1"/>
</dbReference>
<proteinExistence type="predicted"/>
<gene>
    <name evidence="2" type="primary">cas2e</name>
    <name evidence="2" type="ORF">RND15_34080</name>
</gene>
<organism evidence="2 3">
    <name type="scientific">Streptomyces lonegramiae</name>
    <dbReference type="NCBI Taxonomy" id="3075524"/>
    <lineage>
        <taxon>Bacteria</taxon>
        <taxon>Bacillati</taxon>
        <taxon>Actinomycetota</taxon>
        <taxon>Actinomycetes</taxon>
        <taxon>Kitasatosporales</taxon>
        <taxon>Streptomycetaceae</taxon>
        <taxon>Streptomyces</taxon>
    </lineage>
</organism>
<evidence type="ECO:0000256" key="1">
    <source>
        <dbReference type="SAM" id="MobiDB-lite"/>
    </source>
</evidence>
<reference evidence="2" key="1">
    <citation type="submission" date="2024-05" db="EMBL/GenBank/DDBJ databases">
        <title>30 novel species of actinomycetes from the DSMZ collection.</title>
        <authorList>
            <person name="Nouioui I."/>
        </authorList>
    </citation>
    <scope>NUCLEOTIDE SEQUENCE</scope>
    <source>
        <strain evidence="2">DSM 41529</strain>
    </source>
</reference>
<dbReference type="Gene3D" id="3.30.70.240">
    <property type="match status" value="1"/>
</dbReference>
<dbReference type="Pfam" id="PF09707">
    <property type="entry name" value="Cas_Cas2CT1978"/>
    <property type="match status" value="1"/>
</dbReference>
<accession>A0ABU2XP30</accession>
<dbReference type="InterPro" id="IPR010152">
    <property type="entry name" value="CRISPR-assoc_prot_Cas2_sub"/>
</dbReference>
<evidence type="ECO:0000313" key="3">
    <source>
        <dbReference type="Proteomes" id="UP001180754"/>
    </source>
</evidence>
<keyword evidence="3" id="KW-1185">Reference proteome</keyword>
<dbReference type="RefSeq" id="WP_311728207.1">
    <property type="nucleotide sequence ID" value="NZ_JAVRFD010000021.1"/>
</dbReference>
<dbReference type="EMBL" id="JAVRFD010000021">
    <property type="protein sequence ID" value="MDT0547684.1"/>
    <property type="molecule type" value="Genomic_DNA"/>
</dbReference>
<protein>
    <submittedName>
        <fullName evidence="2">Type I-E CRISPR-associated endoribonuclease Cas2e</fullName>
    </submittedName>
</protein>